<protein>
    <recommendedName>
        <fullName evidence="5">Pentatricopeptide repeat-containing protein At5g59600-like</fullName>
    </recommendedName>
</protein>
<keyword evidence="1" id="KW-0677">Repeat</keyword>
<organism evidence="3 4">
    <name type="scientific">Nelumbo nucifera</name>
    <name type="common">Sacred lotus</name>
    <dbReference type="NCBI Taxonomy" id="4432"/>
    <lineage>
        <taxon>Eukaryota</taxon>
        <taxon>Viridiplantae</taxon>
        <taxon>Streptophyta</taxon>
        <taxon>Embryophyta</taxon>
        <taxon>Tracheophyta</taxon>
        <taxon>Spermatophyta</taxon>
        <taxon>Magnoliopsida</taxon>
        <taxon>Proteales</taxon>
        <taxon>Nelumbonaceae</taxon>
        <taxon>Nelumbo</taxon>
    </lineage>
</organism>
<dbReference type="Pfam" id="PF01535">
    <property type="entry name" value="PPR"/>
    <property type="match status" value="3"/>
</dbReference>
<evidence type="ECO:0000256" key="2">
    <source>
        <dbReference type="PROSITE-ProRule" id="PRU00708"/>
    </source>
</evidence>
<accession>A0A822ZCG4</accession>
<keyword evidence="4" id="KW-1185">Reference proteome</keyword>
<feature type="repeat" description="PPR" evidence="2">
    <location>
        <begin position="260"/>
        <end position="294"/>
    </location>
</feature>
<feature type="repeat" description="PPR" evidence="2">
    <location>
        <begin position="89"/>
        <end position="123"/>
    </location>
</feature>
<feature type="repeat" description="PPR" evidence="2">
    <location>
        <begin position="159"/>
        <end position="193"/>
    </location>
</feature>
<comment type="caution">
    <text evidence="3">The sequence shown here is derived from an EMBL/GenBank/DDBJ whole genome shotgun (WGS) entry which is preliminary data.</text>
</comment>
<dbReference type="Proteomes" id="UP000607653">
    <property type="component" value="Unassembled WGS sequence"/>
</dbReference>
<dbReference type="FunFam" id="1.25.40.10:FF:000090">
    <property type="entry name" value="Pentatricopeptide repeat-containing protein, chloroplastic"/>
    <property type="match status" value="1"/>
</dbReference>
<dbReference type="InterPro" id="IPR011990">
    <property type="entry name" value="TPR-like_helical_dom_sf"/>
</dbReference>
<gene>
    <name evidence="3" type="ORF">HUJ06_000453</name>
</gene>
<evidence type="ECO:0000313" key="4">
    <source>
        <dbReference type="Proteomes" id="UP000607653"/>
    </source>
</evidence>
<dbReference type="GO" id="GO:0003723">
    <property type="term" value="F:RNA binding"/>
    <property type="evidence" value="ECO:0007669"/>
    <property type="project" value="InterPro"/>
</dbReference>
<feature type="repeat" description="PPR" evidence="2">
    <location>
        <begin position="225"/>
        <end position="259"/>
    </location>
</feature>
<dbReference type="InterPro" id="IPR046848">
    <property type="entry name" value="E_motif"/>
</dbReference>
<dbReference type="Gene3D" id="1.25.40.10">
    <property type="entry name" value="Tetratricopeptide repeat domain"/>
    <property type="match status" value="5"/>
</dbReference>
<dbReference type="NCBIfam" id="TIGR00756">
    <property type="entry name" value="PPR"/>
    <property type="match status" value="7"/>
</dbReference>
<dbReference type="InterPro" id="IPR002885">
    <property type="entry name" value="PPR_rpt"/>
</dbReference>
<evidence type="ECO:0008006" key="5">
    <source>
        <dbReference type="Google" id="ProtNLM"/>
    </source>
</evidence>
<dbReference type="GO" id="GO:0009451">
    <property type="term" value="P:RNA modification"/>
    <property type="evidence" value="ECO:0007669"/>
    <property type="project" value="InterPro"/>
</dbReference>
<dbReference type="Pfam" id="PF12854">
    <property type="entry name" value="PPR_1"/>
    <property type="match status" value="2"/>
</dbReference>
<name>A0A822ZCG4_NELNU</name>
<dbReference type="PROSITE" id="PS51375">
    <property type="entry name" value="PPR"/>
    <property type="match status" value="5"/>
</dbReference>
<feature type="repeat" description="PPR" evidence="2">
    <location>
        <begin position="361"/>
        <end position="395"/>
    </location>
</feature>
<proteinExistence type="predicted"/>
<dbReference type="AlphaFoldDB" id="A0A822ZCG4"/>
<reference evidence="3 4" key="1">
    <citation type="journal article" date="2020" name="Mol. Biol. Evol.">
        <title>Distinct Expression and Methylation Patterns for Genes with Different Fates following a Single Whole-Genome Duplication in Flowering Plants.</title>
        <authorList>
            <person name="Shi T."/>
            <person name="Rahmani R.S."/>
            <person name="Gugger P.F."/>
            <person name="Wang M."/>
            <person name="Li H."/>
            <person name="Zhang Y."/>
            <person name="Li Z."/>
            <person name="Wang Q."/>
            <person name="Van de Peer Y."/>
            <person name="Marchal K."/>
            <person name="Chen J."/>
        </authorList>
    </citation>
    <scope>NUCLEOTIDE SEQUENCE [LARGE SCALE GENOMIC DNA]</scope>
    <source>
        <tissue evidence="3">Leaf</tissue>
    </source>
</reference>
<sequence>MNLRSSILRILMKAFLSEDAMSSDLVGSLLQKCMKLKSLQQGKQIHAQLLTRGVDITTGSLNSKLVGVYAGCGDVQSARLIFENIRRPSVFGWNWMISALAFQGHSEDAVRYFSHMQEAGILPNKFTSSSVLKACVGLMDINMGKELHCIINRMGFESDVQVANALIDMYCKCGKLDSARQLFDRMPKRDIASWTSMICGYSRGGKLKQSLILFEQMKLEDLEPNDFTWNAIIAGYAQNGDCDRAFELFSKMRKERSVPDLVTWNAMITGYVQNHQNLKAIELFKDMLVSGLKPNSVTIASLLPAFGLIGSLHRGKQVHCLIIRLGLSINIFVSTALIDMYSKCGSVKYAWNVFDQFATKNVASWNAIIGCYGKHGLVDTSIQLFGRMQEEGVWANQVTFTCLLSACSHGGLVKKGLEIFKSIKEISGTEVSKEHYACTVDLLCRSGKLEEAYELIKDMPVDVNDSIVGAFLNGCRMHGRNDLAKKMVQEILEMEKPGGFVTLSNIFAADGEWTGVENVRKVMKEKNIFKKPGCSWVEKKDLFVGFKVGETVVEA</sequence>
<dbReference type="EMBL" id="DUZY01000006">
    <property type="protein sequence ID" value="DAD42223.1"/>
    <property type="molecule type" value="Genomic_DNA"/>
</dbReference>
<evidence type="ECO:0000256" key="1">
    <source>
        <dbReference type="ARBA" id="ARBA00022737"/>
    </source>
</evidence>
<dbReference type="PANTHER" id="PTHR47926:SF453">
    <property type="entry name" value="PENTATRICOPEPTIDE REPEAT (PPR) SUPERFAMILY PROTEIN"/>
    <property type="match status" value="1"/>
</dbReference>
<dbReference type="FunFam" id="1.25.40.10:FF:000344">
    <property type="entry name" value="Pentatricopeptide repeat-containing protein"/>
    <property type="match status" value="1"/>
</dbReference>
<dbReference type="PANTHER" id="PTHR47926">
    <property type="entry name" value="PENTATRICOPEPTIDE REPEAT-CONTAINING PROTEIN"/>
    <property type="match status" value="1"/>
</dbReference>
<dbReference type="InterPro" id="IPR046960">
    <property type="entry name" value="PPR_At4g14850-like_plant"/>
</dbReference>
<evidence type="ECO:0000313" key="3">
    <source>
        <dbReference type="EMBL" id="DAD42223.1"/>
    </source>
</evidence>
<dbReference type="Pfam" id="PF13041">
    <property type="entry name" value="PPR_2"/>
    <property type="match status" value="3"/>
</dbReference>
<dbReference type="Pfam" id="PF20431">
    <property type="entry name" value="E_motif"/>
    <property type="match status" value="1"/>
</dbReference>